<comment type="catalytic activity">
    <reaction evidence="2">
        <text>oxidized coenzyme F420-(gamma-L-Glu)(n) + a quinol + H(+) = reduced coenzyme F420-(gamma-L-Glu)(n) + a quinone</text>
        <dbReference type="Rhea" id="RHEA:39663"/>
        <dbReference type="Rhea" id="RHEA-COMP:12939"/>
        <dbReference type="Rhea" id="RHEA-COMP:14378"/>
        <dbReference type="ChEBI" id="CHEBI:15378"/>
        <dbReference type="ChEBI" id="CHEBI:24646"/>
        <dbReference type="ChEBI" id="CHEBI:132124"/>
        <dbReference type="ChEBI" id="CHEBI:133980"/>
        <dbReference type="ChEBI" id="CHEBI:139511"/>
    </reaction>
</comment>
<comment type="similarity">
    <text evidence="1">Belongs to the F420H(2)-dependent quinone reductase family.</text>
</comment>
<dbReference type="InterPro" id="IPR004378">
    <property type="entry name" value="F420H2_quin_Rdtase"/>
</dbReference>
<sequence>MSAPAKLNSPLTRTLIKAISRAHTRLYRVTGGLLGSRWRIGSAFPRGVPICLVTTRGRRSGQPRTAPLLYLLDEERVVLVASQGGMASHPAWYHNILAHAEVEIRIGRTVRRLRARVADPGERAVLWPRLTALYPDFDTYQSWTDREIPVVVCA</sequence>
<name>A0ABX1J8U3_9PSEU</name>
<dbReference type="Proteomes" id="UP000715441">
    <property type="component" value="Unassembled WGS sequence"/>
</dbReference>
<dbReference type="InterPro" id="IPR012349">
    <property type="entry name" value="Split_barrel_FMN-bd"/>
</dbReference>
<evidence type="ECO:0000313" key="3">
    <source>
        <dbReference type="EMBL" id="NKQ56202.1"/>
    </source>
</evidence>
<keyword evidence="4" id="KW-1185">Reference proteome</keyword>
<dbReference type="PANTHER" id="PTHR39428:SF3">
    <property type="entry name" value="DEAZAFLAVIN-DEPENDENT NITROREDUCTASE"/>
    <property type="match status" value="1"/>
</dbReference>
<accession>A0ABX1J8U3</accession>
<protein>
    <submittedName>
        <fullName evidence="3">Nitroreductase family deazaflavin-dependent oxidoreductase</fullName>
    </submittedName>
</protein>
<dbReference type="Pfam" id="PF04075">
    <property type="entry name" value="F420H2_quin_red"/>
    <property type="match status" value="1"/>
</dbReference>
<evidence type="ECO:0000313" key="4">
    <source>
        <dbReference type="Proteomes" id="UP000715441"/>
    </source>
</evidence>
<dbReference type="EMBL" id="JAAXLS010000021">
    <property type="protein sequence ID" value="NKQ56202.1"/>
    <property type="molecule type" value="Genomic_DNA"/>
</dbReference>
<gene>
    <name evidence="3" type="ORF">HFP15_25320</name>
</gene>
<dbReference type="RefSeq" id="WP_168519247.1">
    <property type="nucleotide sequence ID" value="NZ_JAAXLS010000021.1"/>
</dbReference>
<evidence type="ECO:0000256" key="2">
    <source>
        <dbReference type="ARBA" id="ARBA00049106"/>
    </source>
</evidence>
<evidence type="ECO:0000256" key="1">
    <source>
        <dbReference type="ARBA" id="ARBA00008710"/>
    </source>
</evidence>
<proteinExistence type="inferred from homology"/>
<organism evidence="3 4">
    <name type="scientific">Amycolatopsis acididurans</name>
    <dbReference type="NCBI Taxonomy" id="2724524"/>
    <lineage>
        <taxon>Bacteria</taxon>
        <taxon>Bacillati</taxon>
        <taxon>Actinomycetota</taxon>
        <taxon>Actinomycetes</taxon>
        <taxon>Pseudonocardiales</taxon>
        <taxon>Pseudonocardiaceae</taxon>
        <taxon>Amycolatopsis</taxon>
    </lineage>
</organism>
<comment type="caution">
    <text evidence="3">The sequence shown here is derived from an EMBL/GenBank/DDBJ whole genome shotgun (WGS) entry which is preliminary data.</text>
</comment>
<dbReference type="SUPFAM" id="SSF50475">
    <property type="entry name" value="FMN-binding split barrel"/>
    <property type="match status" value="1"/>
</dbReference>
<reference evidence="3 4" key="1">
    <citation type="submission" date="2020-04" db="EMBL/GenBank/DDBJ databases">
        <title>Novel species.</title>
        <authorList>
            <person name="Teo W.F.A."/>
            <person name="Lipun K."/>
            <person name="Srisuk N."/>
            <person name="Duangmal K."/>
        </authorList>
    </citation>
    <scope>NUCLEOTIDE SEQUENCE [LARGE SCALE GENOMIC DNA]</scope>
    <source>
        <strain evidence="3 4">K13G38</strain>
    </source>
</reference>
<dbReference type="Gene3D" id="2.30.110.10">
    <property type="entry name" value="Electron Transport, Fmn-binding Protein, Chain A"/>
    <property type="match status" value="1"/>
</dbReference>
<dbReference type="PANTHER" id="PTHR39428">
    <property type="entry name" value="F420H(2)-DEPENDENT QUINONE REDUCTASE RV1261C"/>
    <property type="match status" value="1"/>
</dbReference>
<dbReference type="NCBIfam" id="TIGR00026">
    <property type="entry name" value="hi_GC_TIGR00026"/>
    <property type="match status" value="1"/>
</dbReference>